<keyword evidence="7" id="KW-0254">Endocytosis</keyword>
<evidence type="ECO:0000256" key="5">
    <source>
        <dbReference type="ARBA" id="ARBA00020357"/>
    </source>
</evidence>
<dbReference type="Gene3D" id="2.30.30.40">
    <property type="entry name" value="SH3 Domains"/>
    <property type="match status" value="3"/>
</dbReference>
<dbReference type="EMBL" id="ML769385">
    <property type="protein sequence ID" value="KAE9410473.1"/>
    <property type="molecule type" value="Genomic_DNA"/>
</dbReference>
<organism evidence="14 15">
    <name type="scientific">Gymnopus androsaceus JB14</name>
    <dbReference type="NCBI Taxonomy" id="1447944"/>
    <lineage>
        <taxon>Eukaryota</taxon>
        <taxon>Fungi</taxon>
        <taxon>Dikarya</taxon>
        <taxon>Basidiomycota</taxon>
        <taxon>Agaricomycotina</taxon>
        <taxon>Agaricomycetes</taxon>
        <taxon>Agaricomycetidae</taxon>
        <taxon>Agaricales</taxon>
        <taxon>Marasmiineae</taxon>
        <taxon>Omphalotaceae</taxon>
        <taxon>Gymnopus</taxon>
    </lineage>
</organism>
<dbReference type="GO" id="GO:0003779">
    <property type="term" value="F:actin binding"/>
    <property type="evidence" value="ECO:0007669"/>
    <property type="project" value="UniProtKB-KW"/>
</dbReference>
<dbReference type="AlphaFoldDB" id="A0A6A4ILQ4"/>
<dbReference type="PROSITE" id="PS50002">
    <property type="entry name" value="SH3"/>
    <property type="match status" value="3"/>
</dbReference>
<accession>A0A6A4ILQ4</accession>
<keyword evidence="6 11" id="KW-0728">SH3 domain</keyword>
<dbReference type="SMART" id="SM00326">
    <property type="entry name" value="SH3"/>
    <property type="match status" value="3"/>
</dbReference>
<dbReference type="OrthoDB" id="5971719at2759"/>
<feature type="region of interest" description="Disordered" evidence="12">
    <location>
        <begin position="872"/>
        <end position="924"/>
    </location>
</feature>
<feature type="compositionally biased region" description="Polar residues" evidence="12">
    <location>
        <begin position="767"/>
        <end position="777"/>
    </location>
</feature>
<gene>
    <name evidence="14" type="ORF">BT96DRAFT_871376</name>
</gene>
<evidence type="ECO:0000256" key="11">
    <source>
        <dbReference type="PROSITE-ProRule" id="PRU00192"/>
    </source>
</evidence>
<feature type="compositionally biased region" description="Acidic residues" evidence="12">
    <location>
        <begin position="390"/>
        <end position="407"/>
    </location>
</feature>
<dbReference type="GO" id="GO:0042802">
    <property type="term" value="F:identical protein binding"/>
    <property type="evidence" value="ECO:0007669"/>
    <property type="project" value="InterPro"/>
</dbReference>
<evidence type="ECO:0000256" key="3">
    <source>
        <dbReference type="ARBA" id="ARBA00004413"/>
    </source>
</evidence>
<feature type="compositionally biased region" description="Acidic residues" evidence="12">
    <location>
        <begin position="309"/>
        <end position="323"/>
    </location>
</feature>
<dbReference type="SUPFAM" id="SSF50044">
    <property type="entry name" value="SH3-domain"/>
    <property type="match status" value="3"/>
</dbReference>
<dbReference type="PRINTS" id="PR00452">
    <property type="entry name" value="SH3DOMAIN"/>
</dbReference>
<feature type="compositionally biased region" description="Basic and acidic residues" evidence="12">
    <location>
        <begin position="421"/>
        <end position="441"/>
    </location>
</feature>
<feature type="region of interest" description="Disordered" evidence="12">
    <location>
        <begin position="760"/>
        <end position="855"/>
    </location>
</feature>
<dbReference type="GO" id="GO:0030479">
    <property type="term" value="C:actin cortical patch"/>
    <property type="evidence" value="ECO:0007669"/>
    <property type="project" value="UniProtKB-SubCell"/>
</dbReference>
<dbReference type="CDD" id="cd00174">
    <property type="entry name" value="SH3"/>
    <property type="match status" value="1"/>
</dbReference>
<dbReference type="GO" id="GO:0010008">
    <property type="term" value="C:endosome membrane"/>
    <property type="evidence" value="ECO:0007669"/>
    <property type="project" value="UniProtKB-SubCell"/>
</dbReference>
<feature type="compositionally biased region" description="Pro residues" evidence="12">
    <location>
        <begin position="896"/>
        <end position="906"/>
    </location>
</feature>
<feature type="region of interest" description="Disordered" evidence="12">
    <location>
        <begin position="267"/>
        <end position="286"/>
    </location>
</feature>
<name>A0A6A4ILQ4_9AGAR</name>
<evidence type="ECO:0000256" key="12">
    <source>
        <dbReference type="SAM" id="MobiDB-lite"/>
    </source>
</evidence>
<keyword evidence="10" id="KW-0963">Cytoplasm</keyword>
<feature type="compositionally biased region" description="Basic and acidic residues" evidence="12">
    <location>
        <begin position="448"/>
        <end position="483"/>
    </location>
</feature>
<dbReference type="GO" id="GO:0006897">
    <property type="term" value="P:endocytosis"/>
    <property type="evidence" value="ECO:0007669"/>
    <property type="project" value="UniProtKB-KW"/>
</dbReference>
<feature type="compositionally biased region" description="Low complexity" evidence="12">
    <location>
        <begin position="1089"/>
        <end position="1105"/>
    </location>
</feature>
<dbReference type="Pfam" id="PF14604">
    <property type="entry name" value="SH3_9"/>
    <property type="match status" value="1"/>
</dbReference>
<dbReference type="Proteomes" id="UP000799118">
    <property type="component" value="Unassembled WGS sequence"/>
</dbReference>
<dbReference type="PANTHER" id="PTHR15735:SF21">
    <property type="entry name" value="PROTEIN NERVOUS WRECK"/>
    <property type="match status" value="1"/>
</dbReference>
<feature type="compositionally biased region" description="Pro residues" evidence="12">
    <location>
        <begin position="839"/>
        <end position="848"/>
    </location>
</feature>
<dbReference type="InterPro" id="IPR001452">
    <property type="entry name" value="SH3_domain"/>
</dbReference>
<evidence type="ECO:0000256" key="2">
    <source>
        <dbReference type="ARBA" id="ARBA00004134"/>
    </source>
</evidence>
<keyword evidence="9" id="KW-0009">Actin-binding</keyword>
<feature type="domain" description="SH3" evidence="13">
    <location>
        <begin position="321"/>
        <end position="381"/>
    </location>
</feature>
<evidence type="ECO:0000256" key="10">
    <source>
        <dbReference type="ARBA" id="ARBA00023212"/>
    </source>
</evidence>
<keyword evidence="10" id="KW-0206">Cytoskeleton</keyword>
<dbReference type="Gene3D" id="2.30.30.700">
    <property type="entry name" value="SLA1 homology domain 1"/>
    <property type="match status" value="1"/>
</dbReference>
<dbReference type="Gene3D" id="1.10.150.50">
    <property type="entry name" value="Transcription Factor, Ets-1"/>
    <property type="match status" value="1"/>
</dbReference>
<dbReference type="InterPro" id="IPR035800">
    <property type="entry name" value="Sla1_SH3_1"/>
</dbReference>
<dbReference type="Pfam" id="PF00018">
    <property type="entry name" value="SH3_1"/>
    <property type="match status" value="2"/>
</dbReference>
<feature type="compositionally biased region" description="Pro residues" evidence="12">
    <location>
        <begin position="812"/>
        <end position="831"/>
    </location>
</feature>
<keyword evidence="15" id="KW-1185">Reference proteome</keyword>
<dbReference type="Pfam" id="PF03983">
    <property type="entry name" value="SHD1"/>
    <property type="match status" value="1"/>
</dbReference>
<dbReference type="InterPro" id="IPR056996">
    <property type="entry name" value="PH_SLA1"/>
</dbReference>
<feature type="region of interest" description="Disordered" evidence="12">
    <location>
        <begin position="1067"/>
        <end position="1150"/>
    </location>
</feature>
<evidence type="ECO:0000256" key="6">
    <source>
        <dbReference type="ARBA" id="ARBA00022443"/>
    </source>
</evidence>
<evidence type="ECO:0000256" key="4">
    <source>
        <dbReference type="ARBA" id="ARBA00007948"/>
    </source>
</evidence>
<evidence type="ECO:0000313" key="15">
    <source>
        <dbReference type="Proteomes" id="UP000799118"/>
    </source>
</evidence>
<evidence type="ECO:0000256" key="7">
    <source>
        <dbReference type="ARBA" id="ARBA00022583"/>
    </source>
</evidence>
<feature type="region of interest" description="Disordered" evidence="12">
    <location>
        <begin position="292"/>
        <end position="323"/>
    </location>
</feature>
<dbReference type="GO" id="GO:0043130">
    <property type="term" value="F:ubiquitin binding"/>
    <property type="evidence" value="ECO:0007669"/>
    <property type="project" value="InterPro"/>
</dbReference>
<comment type="subcellular location">
    <subcellularLocation>
        <location evidence="3">Cell membrane</location>
        <topology evidence="3">Peripheral membrane protein</topology>
        <orientation evidence="3">Cytoplasmic side</orientation>
    </subcellularLocation>
    <subcellularLocation>
        <location evidence="2">Cytoplasm</location>
        <location evidence="2">Cytoskeleton</location>
        <location evidence="2">Actin patch</location>
    </subcellularLocation>
    <subcellularLocation>
        <location evidence="1">Endosome membrane</location>
        <topology evidence="1">Peripheral membrane protein</topology>
        <orientation evidence="1">Cytoplasmic side</orientation>
    </subcellularLocation>
</comment>
<dbReference type="CDD" id="cd11773">
    <property type="entry name" value="SH3_Sla1p_1"/>
    <property type="match status" value="1"/>
</dbReference>
<feature type="region of interest" description="Disordered" evidence="12">
    <location>
        <begin position="369"/>
        <end position="520"/>
    </location>
</feature>
<reference evidence="14" key="1">
    <citation type="journal article" date="2019" name="Environ. Microbiol.">
        <title>Fungal ecological strategies reflected in gene transcription - a case study of two litter decomposers.</title>
        <authorList>
            <person name="Barbi F."/>
            <person name="Kohler A."/>
            <person name="Barry K."/>
            <person name="Baskaran P."/>
            <person name="Daum C."/>
            <person name="Fauchery L."/>
            <person name="Ihrmark K."/>
            <person name="Kuo A."/>
            <person name="LaButti K."/>
            <person name="Lipzen A."/>
            <person name="Morin E."/>
            <person name="Grigoriev I.V."/>
            <person name="Henrissat B."/>
            <person name="Lindahl B."/>
            <person name="Martin F."/>
        </authorList>
    </citation>
    <scope>NUCLEOTIDE SEQUENCE</scope>
    <source>
        <strain evidence="14">JB14</strain>
    </source>
</reference>
<evidence type="ECO:0000256" key="9">
    <source>
        <dbReference type="ARBA" id="ARBA00023203"/>
    </source>
</evidence>
<feature type="region of interest" description="Disordered" evidence="12">
    <location>
        <begin position="696"/>
        <end position="715"/>
    </location>
</feature>
<comment type="similarity">
    <text evidence="4">Belongs to the SLA1 family.</text>
</comment>
<dbReference type="GO" id="GO:0005886">
    <property type="term" value="C:plasma membrane"/>
    <property type="evidence" value="ECO:0007669"/>
    <property type="project" value="UniProtKB-SubCell"/>
</dbReference>
<evidence type="ECO:0000313" key="14">
    <source>
        <dbReference type="EMBL" id="KAE9410473.1"/>
    </source>
</evidence>
<feature type="compositionally biased region" description="Polar residues" evidence="12">
    <location>
        <begin position="1111"/>
        <end position="1126"/>
    </location>
</feature>
<dbReference type="InterPro" id="IPR007131">
    <property type="entry name" value="SHD1"/>
</dbReference>
<keyword evidence="8" id="KW-0967">Endosome</keyword>
<proteinExistence type="inferred from homology"/>
<sequence length="1150" mass="123207">MSDEYLAVLKASYDYEPQSDDEIAVKENQILLLKERTDEDWWKVKIKGETQEEETLIGLVPSAYVEQAEHISVVKALYDYEASAPGELSIAEDEILLAFEPEDDWLLVQSTKDGGKAGYVPANYVEPHSGEEEDEAPVAQQIIVPPSPSPSPPPASAQYVDPADRVASTKLNADDIKTWSVSEVDKKGKKMKGTLGIGSGAVFFASETSKAAVQKWPTSSITNINVEKSKHVHFDVEGGLSLHFNVGSKDNCEAIVTKLETSKALALQSEEATRAPPPPSLDTLPTRTKASVHFAPESPAIIPSRDSPEPEEAEEEPGEEEVGEMAVALYPFTADGEDELSVVEGEQLMVLEKDGDEWWKCRNAEGAEGVVPASYIELGGQASATPHEEEPVDDEPEEPEPEEDLPDQEALAQEAAEAAEAAERARKEQAAAVERARKEKAATAAAAERTRKEEQDRKEKERKKKEDRAKAAEAERAKRKETNLSHPSPPPATTSSRSSDRPSRNSTDNGLPPADRVRVWHDRSGQFRVEAALLSFKEGKLRLHKTNGVIVEVPSEKMSVEDMRYVEKLLNKKSRPPASTTTNNVSEDDIPLSEHKARVKSMPPKKKGPTIDWFDFFLSAGCDLDDCTRYATSFERDKIDESILPDITDAVMRSLGLREGDIIRVMKAIEKRKPQQPAVDKAKEQIARDEELARQLQARENGDSSKTVSTPPNLFAGANGALKASLRRGRPVPTKTVSGVVDLNTISEVSDKIQIQRTDSPGLLSPVSASATTTPVHNVQPPPRSSSAAPVMSSGFDDDAWTNRPSSTKPIAPTPPPSAGPRAPSAPPVSAPAPVQAAPAPPPAPATSPPSLAKTTEDDVFQQLARLSELRKNTAPPPAPSPMISTPQQQMSHTPSPIPAHSPTPPIGYSSGMGMGNSPAPMGQHLQAQQTGLYGPRGPFAPVPANQGLLQPLIPTQTGFGGFVPTRTGAGGNIGTNTPPSFLQSQPTGFPGAQPQMNMMSQPTGFPGAQQPLMTQATGMPFGGMGMNGGGMNGMSMNGGGMNGMNAVNPFGAGSVMTNPTGFNPGMTPNFNMGGMSPTPPPPVPPLPSSYQSNNNNSNSTNPANVFAQMKSGTFANDDNEPQNANKYDALRPQPTGWGGFQGSSYVGYH</sequence>
<feature type="domain" description="SH3" evidence="13">
    <location>
        <begin position="69"/>
        <end position="130"/>
    </location>
</feature>
<dbReference type="GO" id="GO:0030674">
    <property type="term" value="F:protein-macromolecule adaptor activity"/>
    <property type="evidence" value="ECO:0007669"/>
    <property type="project" value="InterPro"/>
</dbReference>
<protein>
    <recommendedName>
        <fullName evidence="5">Actin cytoskeleton-regulatory complex protein SLA1</fullName>
    </recommendedName>
</protein>
<feature type="compositionally biased region" description="Low complexity" evidence="12">
    <location>
        <begin position="408"/>
        <end position="419"/>
    </location>
</feature>
<feature type="compositionally biased region" description="Pro residues" evidence="12">
    <location>
        <begin position="1078"/>
        <end position="1088"/>
    </location>
</feature>
<evidence type="ECO:0000256" key="1">
    <source>
        <dbReference type="ARBA" id="ARBA00004125"/>
    </source>
</evidence>
<feature type="domain" description="SH3" evidence="13">
    <location>
        <begin position="4"/>
        <end position="68"/>
    </location>
</feature>
<dbReference type="Pfam" id="PF24081">
    <property type="entry name" value="PH_SLA1"/>
    <property type="match status" value="1"/>
</dbReference>
<evidence type="ECO:0000259" key="13">
    <source>
        <dbReference type="PROSITE" id="PS50002"/>
    </source>
</evidence>
<feature type="compositionally biased region" description="Low complexity" evidence="12">
    <location>
        <begin position="882"/>
        <end position="895"/>
    </location>
</feature>
<dbReference type="PANTHER" id="PTHR15735">
    <property type="entry name" value="FCH AND DOUBLE SH3 DOMAINS PROTEIN"/>
    <property type="match status" value="1"/>
</dbReference>
<dbReference type="InterPro" id="IPR036028">
    <property type="entry name" value="SH3-like_dom_sf"/>
</dbReference>
<dbReference type="InterPro" id="IPR013761">
    <property type="entry name" value="SAM/pointed_sf"/>
</dbReference>
<evidence type="ECO:0000256" key="8">
    <source>
        <dbReference type="ARBA" id="ARBA00022753"/>
    </source>
</evidence>